<sequence length="84" mass="8731">MLVGRVTVTSMLPTVVAATIPAVDPTAYAIPAAKAHTASSGRNVASRPAARYPRKVPSARPTPAPSAMTLRGRQVRWNVAAPAE</sequence>
<feature type="region of interest" description="Disordered" evidence="1">
    <location>
        <begin position="34"/>
        <end position="66"/>
    </location>
</feature>
<dbReference type="Proteomes" id="UP000608522">
    <property type="component" value="Unassembled WGS sequence"/>
</dbReference>
<evidence type="ECO:0000256" key="1">
    <source>
        <dbReference type="SAM" id="MobiDB-lite"/>
    </source>
</evidence>
<evidence type="ECO:0008006" key="4">
    <source>
        <dbReference type="Google" id="ProtNLM"/>
    </source>
</evidence>
<dbReference type="EMBL" id="BNED01000005">
    <property type="protein sequence ID" value="GHI75843.1"/>
    <property type="molecule type" value="Genomic_DNA"/>
</dbReference>
<proteinExistence type="predicted"/>
<evidence type="ECO:0000313" key="3">
    <source>
        <dbReference type="Proteomes" id="UP000608522"/>
    </source>
</evidence>
<name>A0ABQ3T612_9ACTN</name>
<comment type="caution">
    <text evidence="2">The sequence shown here is derived from an EMBL/GenBank/DDBJ whole genome shotgun (WGS) entry which is preliminary data.</text>
</comment>
<gene>
    <name evidence="2" type="ORF">Sspor_14040</name>
</gene>
<reference evidence="3" key="1">
    <citation type="submission" date="2023-07" db="EMBL/GenBank/DDBJ databases">
        <title>Whole genome shotgun sequence of Streptomyces spororaveus NBRC 15456.</title>
        <authorList>
            <person name="Komaki H."/>
            <person name="Tamura T."/>
        </authorList>
    </citation>
    <scope>NUCLEOTIDE SEQUENCE [LARGE SCALE GENOMIC DNA]</scope>
    <source>
        <strain evidence="3">NBRC 15456</strain>
    </source>
</reference>
<organism evidence="2 3">
    <name type="scientific">Streptomyces spororaveus</name>
    <dbReference type="NCBI Taxonomy" id="284039"/>
    <lineage>
        <taxon>Bacteria</taxon>
        <taxon>Bacillati</taxon>
        <taxon>Actinomycetota</taxon>
        <taxon>Actinomycetes</taxon>
        <taxon>Kitasatosporales</taxon>
        <taxon>Streptomycetaceae</taxon>
        <taxon>Streptomyces</taxon>
    </lineage>
</organism>
<accession>A0ABQ3T612</accession>
<evidence type="ECO:0000313" key="2">
    <source>
        <dbReference type="EMBL" id="GHI75843.1"/>
    </source>
</evidence>
<keyword evidence="3" id="KW-1185">Reference proteome</keyword>
<protein>
    <recommendedName>
        <fullName evidence="4">Secreted protein</fullName>
    </recommendedName>
</protein>